<accession>A0ABP7HLM7</accession>
<evidence type="ECO:0000256" key="2">
    <source>
        <dbReference type="ARBA" id="ARBA00022723"/>
    </source>
</evidence>
<comment type="caution">
    <text evidence="5">The sequence shown here is derived from an EMBL/GenBank/DDBJ whole genome shotgun (WGS) entry which is preliminary data.</text>
</comment>
<dbReference type="Proteomes" id="UP001501624">
    <property type="component" value="Unassembled WGS sequence"/>
</dbReference>
<name>A0ABP7HLM7_9PSEU</name>
<comment type="similarity">
    <text evidence="1">Belongs to the sulfatase family.</text>
</comment>
<proteinExistence type="inferred from homology"/>
<keyword evidence="3" id="KW-0378">Hydrolase</keyword>
<evidence type="ECO:0000313" key="6">
    <source>
        <dbReference type="Proteomes" id="UP001501624"/>
    </source>
</evidence>
<evidence type="ECO:0000259" key="4">
    <source>
        <dbReference type="Pfam" id="PF00884"/>
    </source>
</evidence>
<feature type="domain" description="Sulfatase N-terminal" evidence="4">
    <location>
        <begin position="7"/>
        <end position="279"/>
    </location>
</feature>
<dbReference type="Gene3D" id="3.40.720.10">
    <property type="entry name" value="Alkaline Phosphatase, subunit A"/>
    <property type="match status" value="1"/>
</dbReference>
<evidence type="ECO:0000256" key="1">
    <source>
        <dbReference type="ARBA" id="ARBA00008779"/>
    </source>
</evidence>
<dbReference type="Pfam" id="PF00884">
    <property type="entry name" value="Sulfatase"/>
    <property type="match status" value="1"/>
</dbReference>
<dbReference type="InterPro" id="IPR024607">
    <property type="entry name" value="Sulfatase_CS"/>
</dbReference>
<protein>
    <submittedName>
        <fullName evidence="5">Sulfatase</fullName>
    </submittedName>
</protein>
<keyword evidence="6" id="KW-1185">Reference proteome</keyword>
<reference evidence="6" key="1">
    <citation type="journal article" date="2019" name="Int. J. Syst. Evol. Microbiol.">
        <title>The Global Catalogue of Microorganisms (GCM) 10K type strain sequencing project: providing services to taxonomists for standard genome sequencing and annotation.</title>
        <authorList>
            <consortium name="The Broad Institute Genomics Platform"/>
            <consortium name="The Broad Institute Genome Sequencing Center for Infectious Disease"/>
            <person name="Wu L."/>
            <person name="Ma J."/>
        </authorList>
    </citation>
    <scope>NUCLEOTIDE SEQUENCE [LARGE SCALE GENOMIC DNA]</scope>
    <source>
        <strain evidence="6">JCM 17017</strain>
    </source>
</reference>
<dbReference type="SUPFAM" id="SSF53649">
    <property type="entry name" value="Alkaline phosphatase-like"/>
    <property type="match status" value="1"/>
</dbReference>
<organism evidence="5 6">
    <name type="scientific">Amycolatopsis tucumanensis</name>
    <dbReference type="NCBI Taxonomy" id="401106"/>
    <lineage>
        <taxon>Bacteria</taxon>
        <taxon>Bacillati</taxon>
        <taxon>Actinomycetota</taxon>
        <taxon>Actinomycetes</taxon>
        <taxon>Pseudonocardiales</taxon>
        <taxon>Pseudonocardiaceae</taxon>
        <taxon>Amycolatopsis</taxon>
    </lineage>
</organism>
<keyword evidence="2" id="KW-0479">Metal-binding</keyword>
<dbReference type="RefSeq" id="WP_237337901.1">
    <property type="nucleotide sequence ID" value="NZ_BAABCM010000001.1"/>
</dbReference>
<sequence length="434" mass="46694">MPDTPDNVVLVHWHDLGRHLPSYGAEGVAGPRTDELAADSIVLTDAHATAPLCSPARGSILTGRYPHHNGLVGLAHHGWEYHDDVETLPAVLAARGWHTALFGMQHESSDPGRLGYAEYDVSNSFCDHVVALAEDFLGRIGDRPFLLNAGFFETHRPYPEDRYTHPDPATVTVPDHLPDTPQVRADLAGFHGAIAKADAALGRLLDALDRHGLSGNTWVVFHTDHGAAFPRAKSTLYAAGTGIAFMIRPPRGRGIAPRRLDGLFSGVDLVPTVLELLGVEVPAAVQGVSHAGQVLGTETADARTEVFTEKTYHDSYDPIRAVRTKRFSYLENYAARPELVLPLDIADSPSGAAVAGRYAGPRPAVELYDLVADPGETVNVAGRPEYAAVQAELAELLHRWRRDTGDHLPSDAEGSAIAGKNTATYLARLEEGVA</sequence>
<evidence type="ECO:0000313" key="5">
    <source>
        <dbReference type="EMBL" id="GAA3791914.1"/>
    </source>
</evidence>
<dbReference type="InterPro" id="IPR000917">
    <property type="entry name" value="Sulfatase_N"/>
</dbReference>
<dbReference type="PANTHER" id="PTHR45953:SF1">
    <property type="entry name" value="IDURONATE 2-SULFATASE"/>
    <property type="match status" value="1"/>
</dbReference>
<evidence type="ECO:0000256" key="3">
    <source>
        <dbReference type="ARBA" id="ARBA00022801"/>
    </source>
</evidence>
<dbReference type="CDD" id="cd16027">
    <property type="entry name" value="SGSH"/>
    <property type="match status" value="1"/>
</dbReference>
<dbReference type="InterPro" id="IPR017850">
    <property type="entry name" value="Alkaline_phosphatase_core_sf"/>
</dbReference>
<dbReference type="EMBL" id="BAABCM010000001">
    <property type="protein sequence ID" value="GAA3791914.1"/>
    <property type="molecule type" value="Genomic_DNA"/>
</dbReference>
<gene>
    <name evidence="5" type="ORF">GCM10022380_05690</name>
</gene>
<dbReference type="PROSITE" id="PS00523">
    <property type="entry name" value="SULFATASE_1"/>
    <property type="match status" value="1"/>
</dbReference>
<dbReference type="PANTHER" id="PTHR45953">
    <property type="entry name" value="IDURONATE 2-SULFATASE"/>
    <property type="match status" value="1"/>
</dbReference>